<dbReference type="InterPro" id="IPR052189">
    <property type="entry name" value="L-asp_N-monooxygenase_NS-form"/>
</dbReference>
<organism evidence="3 4">
    <name type="scientific">Ancylobacter polymorphus</name>
    <dbReference type="NCBI Taxonomy" id="223390"/>
    <lineage>
        <taxon>Bacteria</taxon>
        <taxon>Pseudomonadati</taxon>
        <taxon>Pseudomonadota</taxon>
        <taxon>Alphaproteobacteria</taxon>
        <taxon>Hyphomicrobiales</taxon>
        <taxon>Xanthobacteraceae</taxon>
        <taxon>Ancylobacter</taxon>
    </lineage>
</organism>
<evidence type="ECO:0000259" key="2">
    <source>
        <dbReference type="Pfam" id="PF13454"/>
    </source>
</evidence>
<dbReference type="InterPro" id="IPR036188">
    <property type="entry name" value="FAD/NAD-bd_sf"/>
</dbReference>
<evidence type="ECO:0000313" key="4">
    <source>
        <dbReference type="Proteomes" id="UP000831684"/>
    </source>
</evidence>
<dbReference type="RefSeq" id="WP_244378465.1">
    <property type="nucleotide sequence ID" value="NZ_CP083239.1"/>
</dbReference>
<evidence type="ECO:0000313" key="3">
    <source>
        <dbReference type="EMBL" id="UOK71385.1"/>
    </source>
</evidence>
<name>A0A9E6ZZ70_9HYPH</name>
<dbReference type="PANTHER" id="PTHR40254">
    <property type="entry name" value="BLR0577 PROTEIN"/>
    <property type="match status" value="1"/>
</dbReference>
<reference evidence="3" key="1">
    <citation type="submission" date="2021-09" db="EMBL/GenBank/DDBJ databases">
        <title>Network and meta-omics reveal the key degrader and cooperation patterns in an efficient 1,4-dioxane-degrading microbial community.</title>
        <authorList>
            <person name="Dai C."/>
        </authorList>
    </citation>
    <scope>NUCLEOTIDE SEQUENCE</scope>
    <source>
        <strain evidence="3">ZM13</strain>
    </source>
</reference>
<accession>A0A9E6ZZ70</accession>
<evidence type="ECO:0000256" key="1">
    <source>
        <dbReference type="SAM" id="Phobius"/>
    </source>
</evidence>
<proteinExistence type="predicted"/>
<dbReference type="Pfam" id="PF13454">
    <property type="entry name" value="NAD_binding_9"/>
    <property type="match status" value="1"/>
</dbReference>
<dbReference type="EMBL" id="CP083239">
    <property type="protein sequence ID" value="UOK71385.1"/>
    <property type="molecule type" value="Genomic_DNA"/>
</dbReference>
<dbReference type="KEGG" id="apol:K9D25_01240"/>
<dbReference type="SUPFAM" id="SSF51905">
    <property type="entry name" value="FAD/NAD(P)-binding domain"/>
    <property type="match status" value="2"/>
</dbReference>
<keyword evidence="1" id="KW-1133">Transmembrane helix</keyword>
<keyword evidence="1" id="KW-0472">Membrane</keyword>
<feature type="domain" description="FAD-dependent urate hydroxylase HpyO/Asp monooxygenase CreE-like FAD/NAD(P)-binding" evidence="2">
    <location>
        <begin position="15"/>
        <end position="164"/>
    </location>
</feature>
<dbReference type="Gene3D" id="3.50.50.60">
    <property type="entry name" value="FAD/NAD(P)-binding domain"/>
    <property type="match status" value="2"/>
</dbReference>
<feature type="transmembrane region" description="Helical" evidence="1">
    <location>
        <begin position="12"/>
        <end position="31"/>
    </location>
</feature>
<protein>
    <submittedName>
        <fullName evidence="3">FAD-dependent oxidoreductase</fullName>
    </submittedName>
</protein>
<gene>
    <name evidence="3" type="ORF">K9D25_01240</name>
</gene>
<sequence length="486" mass="51885">MSEVAQQRPIHVPVAIIGGGFSGAAVAWHLLRLHPRLERVVIIEPRAELGRGLAYSATDPSHRINVPATRMSLIPDQPTHFNDWLEASGALEADPAARRSEGRNFPARAVFGTYVAAQLAALGPRIVHIAAAAEAVDPSEDGYRIRTSDGGTVEAGIVVLAVAHAPPSPPTGLARALAFHPRFLPDPWQAGALDAVRPDDRVLIVGTGLTMADLVATLDRLGHRGTILALSRRGLRSRGHPAALHDPYGDFATDPARTAGALVRRIRAAVAEAVAAGKSWHCVLDQVRLQGSTIWNALPLHERARLLRHLRPFWDVHRFRIAPQVEEVLDQRIAAGTLRLRAASLQGVERQSDAIHVTLRDRRTGAVTRETFDAVLTATGPAHGRVFADNPVLAALERAGLARPDQLRLGIEVTADGRAIGRDGTPTPGVYVAGPLARGTVGELMGLPDVTNYAIRIAGAVAARLERDAVSDNAPTTYASARSAVK</sequence>
<dbReference type="Proteomes" id="UP000831684">
    <property type="component" value="Chromosome"/>
</dbReference>
<keyword evidence="1" id="KW-0812">Transmembrane</keyword>
<dbReference type="InterPro" id="IPR038732">
    <property type="entry name" value="HpyO/CreE_NAD-binding"/>
</dbReference>
<dbReference type="PANTHER" id="PTHR40254:SF1">
    <property type="entry name" value="BLR0577 PROTEIN"/>
    <property type="match status" value="1"/>
</dbReference>
<dbReference type="AlphaFoldDB" id="A0A9E6ZZ70"/>